<dbReference type="RefSeq" id="WP_030254563.1">
    <property type="nucleotide sequence ID" value="NZ_JBHEZZ010000009.1"/>
</dbReference>
<accession>A0ABV6UP19</accession>
<organism evidence="2 3">
    <name type="scientific">Streptacidiphilus cavernicola</name>
    <dbReference type="NCBI Taxonomy" id="3342716"/>
    <lineage>
        <taxon>Bacteria</taxon>
        <taxon>Bacillati</taxon>
        <taxon>Actinomycetota</taxon>
        <taxon>Actinomycetes</taxon>
        <taxon>Kitasatosporales</taxon>
        <taxon>Streptomycetaceae</taxon>
        <taxon>Streptacidiphilus</taxon>
    </lineage>
</organism>
<dbReference type="Proteomes" id="UP001592528">
    <property type="component" value="Unassembled WGS sequence"/>
</dbReference>
<reference evidence="2 3" key="1">
    <citation type="submission" date="2024-09" db="EMBL/GenBank/DDBJ databases">
        <authorList>
            <person name="Lee S.D."/>
        </authorList>
    </citation>
    <scope>NUCLEOTIDE SEQUENCE [LARGE SCALE GENOMIC DNA]</scope>
    <source>
        <strain evidence="2 3">N1-5</strain>
    </source>
</reference>
<comment type="caution">
    <text evidence="2">The sequence shown here is derived from an EMBL/GenBank/DDBJ whole genome shotgun (WGS) entry which is preliminary data.</text>
</comment>
<evidence type="ECO:0000313" key="2">
    <source>
        <dbReference type="EMBL" id="MFC1403209.1"/>
    </source>
</evidence>
<name>A0ABV6UP19_9ACTN</name>
<evidence type="ECO:0000313" key="3">
    <source>
        <dbReference type="Proteomes" id="UP001592528"/>
    </source>
</evidence>
<evidence type="ECO:0000259" key="1">
    <source>
        <dbReference type="Pfam" id="PF04149"/>
    </source>
</evidence>
<dbReference type="EMBL" id="JBHEZZ010000009">
    <property type="protein sequence ID" value="MFC1403209.1"/>
    <property type="molecule type" value="Genomic_DNA"/>
</dbReference>
<dbReference type="InterPro" id="IPR007278">
    <property type="entry name" value="DUF397"/>
</dbReference>
<sequence length="79" mass="8538">MEGDAVEKAELYEGGVDTAALVWLSAPGSDPEDRIEVAFLEDGHVALRNPADPNGTVLYYTPAEWEAFTLGAKDGEFDH</sequence>
<feature type="domain" description="DUF397" evidence="1">
    <location>
        <begin position="27"/>
        <end position="73"/>
    </location>
</feature>
<proteinExistence type="predicted"/>
<keyword evidence="3" id="KW-1185">Reference proteome</keyword>
<gene>
    <name evidence="2" type="ORF">ACEZDJ_18120</name>
</gene>
<dbReference type="Pfam" id="PF04149">
    <property type="entry name" value="DUF397"/>
    <property type="match status" value="1"/>
</dbReference>
<protein>
    <submittedName>
        <fullName evidence="2">DUF397 domain-containing protein</fullName>
    </submittedName>
</protein>